<dbReference type="EMBL" id="BPLQ01014213">
    <property type="protein sequence ID" value="GIY78208.1"/>
    <property type="molecule type" value="Genomic_DNA"/>
</dbReference>
<reference evidence="1 2" key="1">
    <citation type="submission" date="2021-06" db="EMBL/GenBank/DDBJ databases">
        <title>Caerostris darwini draft genome.</title>
        <authorList>
            <person name="Kono N."/>
            <person name="Arakawa K."/>
        </authorList>
    </citation>
    <scope>NUCLEOTIDE SEQUENCE [LARGE SCALE GENOMIC DNA]</scope>
</reference>
<sequence>MTINWLQLKINLARLLENHQNVIESLSVHDLDNYIKGIQDDILESGFHSVKPRKRDKKSKVFAPVIRSDGSLTSSTDETITTILRHHFPVRAYQNKIYAVEMSFKKLPAFQHSLVWRLKGHWRR</sequence>
<gene>
    <name evidence="1" type="ORF">CDAR_318811</name>
</gene>
<name>A0AAV4W7L6_9ARAC</name>
<evidence type="ECO:0000313" key="2">
    <source>
        <dbReference type="Proteomes" id="UP001054837"/>
    </source>
</evidence>
<protein>
    <submittedName>
        <fullName evidence="1">Uncharacterized protein</fullName>
    </submittedName>
</protein>
<comment type="caution">
    <text evidence="1">The sequence shown here is derived from an EMBL/GenBank/DDBJ whole genome shotgun (WGS) entry which is preliminary data.</text>
</comment>
<proteinExistence type="predicted"/>
<keyword evidence="2" id="KW-1185">Reference proteome</keyword>
<organism evidence="1 2">
    <name type="scientific">Caerostris darwini</name>
    <dbReference type="NCBI Taxonomy" id="1538125"/>
    <lineage>
        <taxon>Eukaryota</taxon>
        <taxon>Metazoa</taxon>
        <taxon>Ecdysozoa</taxon>
        <taxon>Arthropoda</taxon>
        <taxon>Chelicerata</taxon>
        <taxon>Arachnida</taxon>
        <taxon>Araneae</taxon>
        <taxon>Araneomorphae</taxon>
        <taxon>Entelegynae</taxon>
        <taxon>Araneoidea</taxon>
        <taxon>Araneidae</taxon>
        <taxon>Caerostris</taxon>
    </lineage>
</organism>
<dbReference type="AlphaFoldDB" id="A0AAV4W7L6"/>
<dbReference type="Proteomes" id="UP001054837">
    <property type="component" value="Unassembled WGS sequence"/>
</dbReference>
<evidence type="ECO:0000313" key="1">
    <source>
        <dbReference type="EMBL" id="GIY78208.1"/>
    </source>
</evidence>
<accession>A0AAV4W7L6</accession>